<sequence>MNREELKKAALEIFDKIADEHPKGHQEVYMNYYFVKNSKLCFAFEKALKTPLNIWCKLGVDKDVGGIKGVESLAKNLWQKVNKKGEKVYGRHSGLKKVDELRNADLIKYTPTTLGEVQKVVEGLIKAAAKGVK</sequence>
<protein>
    <submittedName>
        <fullName evidence="1">Uncharacterized protein</fullName>
    </submittedName>
</protein>
<name>A0A1U9MJZ4_9HYPH</name>
<dbReference type="OrthoDB" id="8446640at2"/>
<evidence type="ECO:0000313" key="1">
    <source>
        <dbReference type="EMBL" id="AQT48043.1"/>
    </source>
</evidence>
<organism evidence="1 2">
    <name type="scientific">Bartonella choladocola</name>
    <dbReference type="NCBI Taxonomy" id="2750995"/>
    <lineage>
        <taxon>Bacteria</taxon>
        <taxon>Pseudomonadati</taxon>
        <taxon>Pseudomonadota</taxon>
        <taxon>Alphaproteobacteria</taxon>
        <taxon>Hyphomicrobiales</taxon>
        <taxon>Bartonellaceae</taxon>
        <taxon>Bartonella</taxon>
    </lineage>
</organism>
<proteinExistence type="predicted"/>
<gene>
    <name evidence="1" type="ORF">BBC0122_019500</name>
</gene>
<evidence type="ECO:0000313" key="2">
    <source>
        <dbReference type="Proteomes" id="UP000189632"/>
    </source>
</evidence>
<reference evidence="1 2" key="1">
    <citation type="submission" date="2016-11" db="EMBL/GenBank/DDBJ databases">
        <title>Comparative genomics of Bartonella apis.</title>
        <authorList>
            <person name="Engel P."/>
        </authorList>
    </citation>
    <scope>NUCLEOTIDE SEQUENCE [LARGE SCALE GENOMIC DNA]</scope>
    <source>
        <strain evidence="1 2">BBC0122</strain>
    </source>
</reference>
<dbReference type="RefSeq" id="WP_077993521.1">
    <property type="nucleotide sequence ID" value="NZ_CP015625.1"/>
</dbReference>
<accession>A0A1U9MJZ4</accession>
<dbReference type="Proteomes" id="UP000189632">
    <property type="component" value="Chromosome"/>
</dbReference>
<dbReference type="EMBL" id="CP015625">
    <property type="protein sequence ID" value="AQT48043.1"/>
    <property type="molecule type" value="Genomic_DNA"/>
</dbReference>
<keyword evidence="2" id="KW-1185">Reference proteome</keyword>
<dbReference type="KEGG" id="bapi:BBC0122_019500"/>
<dbReference type="AlphaFoldDB" id="A0A1U9MJZ4"/>